<name>A0AC34FW98_9BILA</name>
<sequence length="1018" mass="114082">VFDEPDACQQQQQLQQPASCQQQPHEPAEKVSDEPVFAFNVNGEHLNQQHPFDNLTDGHHKQQSGQSHGEQAYLSHFETYGGIPIDFDARLMENFESSDEADRTMPKVRCTEEHNDTDDSSLLNLSPASLQVGRRGIVIATNNDKTTVLPYGDDTDYSNNCLLIFKNDVQVRAQVNIDGENTEVEQYIQVDTTLKRLLNVPVSSVLADIQFESCDETADRRRNKQIIGKITSCVLISKPNISRQVVICTENGPTFIKVAEVHQQKEITINKASVSVPAGKCRGSILEMKCVDVDPGFYYHRQSNSYYPPAMEELYEKPSKFERLAFVKQVPVHLCDLPNFGTLMLKEDSPQNWTRIGETIAAASAVVSATGKKEAKKAEITGFMQNLTINEEKNVAEFHITLEKQPADVASSQKKLFAIHATAFLYDDKFIFADKFEKLKVTVIGAYFATEHISITFRANAAMFLERFSNTTEQVKISPSQNMEIYTEFAQKIVDQDLSIWKDNATKESRLILNSIFGLAMKYQYKKNDLTSLLTDIATTTTTEQYNAIKISVECQAVACALESAAGSGKTRTTCMIIEFLIMVGTMLSILVVSKANAPGIFVARKIERFCKEILIICSSSAMKNLNAEEKEMVQKYGLKKAVQDALKHPDVSDAQRLTLKEAATLLLHPDEIIADKSSICCDEMKNNEKRIIIMESIRIVATLLKPKVFITSLTMAERYAESFCDDIQYCIVEEAGMVSQISLAAVVAQLHKLRFLFAAGDSRQLSGFSLSMQQFMANFGYDSALNCLKKSIGGACKVGFLTKTFRFAPEMVNIISQCCYDGKLSAGNTQTTADYLAAVVGRECKNRIALIDFGGKEVECYPNSKKNEAQAKKAVEIAIKLKEEHPSMSILIATPYKMQVDFINDYMKYSFIKNIECCSVDRTQGDEKDFVIFSTTICNKFSPFVNEKGRFNVAVTRARLGFILIGNMELMKQHPSYQKFIDMVESNEKNETSFKRNAACAGFARTSNTTKKKFKRF</sequence>
<evidence type="ECO:0000313" key="1">
    <source>
        <dbReference type="Proteomes" id="UP000887579"/>
    </source>
</evidence>
<dbReference type="WBParaSite" id="ES5_v2.g21815.t1">
    <property type="protein sequence ID" value="ES5_v2.g21815.t1"/>
    <property type="gene ID" value="ES5_v2.g21815"/>
</dbReference>
<protein>
    <submittedName>
        <fullName evidence="2">DNA2/NAM7 helicase-like C-terminal domain-containing protein</fullName>
    </submittedName>
</protein>
<reference evidence="2" key="1">
    <citation type="submission" date="2022-11" db="UniProtKB">
        <authorList>
            <consortium name="WormBaseParasite"/>
        </authorList>
    </citation>
    <scope>IDENTIFICATION</scope>
</reference>
<dbReference type="Proteomes" id="UP000887579">
    <property type="component" value="Unplaced"/>
</dbReference>
<proteinExistence type="predicted"/>
<organism evidence="1 2">
    <name type="scientific">Panagrolaimus sp. ES5</name>
    <dbReference type="NCBI Taxonomy" id="591445"/>
    <lineage>
        <taxon>Eukaryota</taxon>
        <taxon>Metazoa</taxon>
        <taxon>Ecdysozoa</taxon>
        <taxon>Nematoda</taxon>
        <taxon>Chromadorea</taxon>
        <taxon>Rhabditida</taxon>
        <taxon>Tylenchina</taxon>
        <taxon>Panagrolaimomorpha</taxon>
        <taxon>Panagrolaimoidea</taxon>
        <taxon>Panagrolaimidae</taxon>
        <taxon>Panagrolaimus</taxon>
    </lineage>
</organism>
<evidence type="ECO:0000313" key="2">
    <source>
        <dbReference type="WBParaSite" id="ES5_v2.g21815.t1"/>
    </source>
</evidence>
<accession>A0AC34FW98</accession>